<dbReference type="PANTHER" id="PTHR21180:SF32">
    <property type="entry name" value="ENDONUCLEASE_EXONUCLEASE_PHOSPHATASE FAMILY DOMAIN-CONTAINING PROTEIN 1"/>
    <property type="match status" value="1"/>
</dbReference>
<evidence type="ECO:0000313" key="2">
    <source>
        <dbReference type="EMBL" id="RGC23738.1"/>
    </source>
</evidence>
<evidence type="ECO:0000313" key="3">
    <source>
        <dbReference type="Proteomes" id="UP000261111"/>
    </source>
</evidence>
<dbReference type="Proteomes" id="UP000261111">
    <property type="component" value="Unassembled WGS sequence"/>
</dbReference>
<dbReference type="InterPro" id="IPR004509">
    <property type="entry name" value="Competence_ComEA_HhH"/>
</dbReference>
<dbReference type="Gene3D" id="1.10.150.280">
    <property type="entry name" value="AF1531-like domain"/>
    <property type="match status" value="1"/>
</dbReference>
<dbReference type="InterPro" id="IPR051675">
    <property type="entry name" value="Endo/Exo/Phosphatase_dom_1"/>
</dbReference>
<accession>A0A3E2WD65</accession>
<dbReference type="GO" id="GO:0006281">
    <property type="term" value="P:DNA repair"/>
    <property type="evidence" value="ECO:0007669"/>
    <property type="project" value="InterPro"/>
</dbReference>
<comment type="caution">
    <text evidence="2">The sequence shown here is derived from an EMBL/GenBank/DDBJ whole genome shotgun (WGS) entry which is preliminary data.</text>
</comment>
<dbReference type="NCBIfam" id="TIGR00426">
    <property type="entry name" value="competence protein ComEA helix-hairpin-helix repeat region"/>
    <property type="match status" value="1"/>
</dbReference>
<dbReference type="InterPro" id="IPR003583">
    <property type="entry name" value="Hlx-hairpin-Hlx_DNA-bd_motif"/>
</dbReference>
<evidence type="ECO:0000259" key="1">
    <source>
        <dbReference type="SMART" id="SM00278"/>
    </source>
</evidence>
<name>A0A3E2WD65_9FIRM</name>
<protein>
    <submittedName>
        <fullName evidence="2">ComEA family DNA-binding protein</fullName>
    </submittedName>
</protein>
<dbReference type="InterPro" id="IPR019554">
    <property type="entry name" value="Soluble_ligand-bd"/>
</dbReference>
<dbReference type="EMBL" id="QVIA01000042">
    <property type="protein sequence ID" value="RGC23738.1"/>
    <property type="molecule type" value="Genomic_DNA"/>
</dbReference>
<dbReference type="SMART" id="SM00278">
    <property type="entry name" value="HhH1"/>
    <property type="match status" value="2"/>
</dbReference>
<feature type="domain" description="Helix-hairpin-helix DNA-binding motif class 1" evidence="1">
    <location>
        <begin position="198"/>
        <end position="217"/>
    </location>
</feature>
<dbReference type="GO" id="GO:0015628">
    <property type="term" value="P:protein secretion by the type II secretion system"/>
    <property type="evidence" value="ECO:0007669"/>
    <property type="project" value="TreeGrafter"/>
</dbReference>
<dbReference type="Pfam" id="PF10531">
    <property type="entry name" value="SLBB"/>
    <property type="match status" value="1"/>
</dbReference>
<dbReference type="PANTHER" id="PTHR21180">
    <property type="entry name" value="ENDONUCLEASE/EXONUCLEASE/PHOSPHATASE FAMILY DOMAIN-CONTAINING PROTEIN 1"/>
    <property type="match status" value="1"/>
</dbReference>
<reference evidence="2 3" key="1">
    <citation type="submission" date="2018-08" db="EMBL/GenBank/DDBJ databases">
        <title>A genome reference for cultivated species of the human gut microbiota.</title>
        <authorList>
            <person name="Zou Y."/>
            <person name="Xue W."/>
            <person name="Luo G."/>
        </authorList>
    </citation>
    <scope>NUCLEOTIDE SEQUENCE [LARGE SCALE GENOMIC DNA]</scope>
    <source>
        <strain evidence="2 3">AF19-21</strain>
    </source>
</reference>
<dbReference type="GO" id="GO:0003677">
    <property type="term" value="F:DNA binding"/>
    <property type="evidence" value="ECO:0007669"/>
    <property type="project" value="UniProtKB-KW"/>
</dbReference>
<gene>
    <name evidence="2" type="ORF">DWX41_22065</name>
</gene>
<dbReference type="Gene3D" id="3.10.560.10">
    <property type="entry name" value="Outer membrane lipoprotein wza domain like"/>
    <property type="match status" value="1"/>
</dbReference>
<keyword evidence="2" id="KW-0238">DNA-binding</keyword>
<dbReference type="GO" id="GO:0015627">
    <property type="term" value="C:type II protein secretion system complex"/>
    <property type="evidence" value="ECO:0007669"/>
    <property type="project" value="TreeGrafter"/>
</dbReference>
<dbReference type="SUPFAM" id="SSF47781">
    <property type="entry name" value="RuvA domain 2-like"/>
    <property type="match status" value="1"/>
</dbReference>
<proteinExistence type="predicted"/>
<organism evidence="2 3">
    <name type="scientific">Hungatella hathewayi</name>
    <dbReference type="NCBI Taxonomy" id="154046"/>
    <lineage>
        <taxon>Bacteria</taxon>
        <taxon>Bacillati</taxon>
        <taxon>Bacillota</taxon>
        <taxon>Clostridia</taxon>
        <taxon>Lachnospirales</taxon>
        <taxon>Lachnospiraceae</taxon>
        <taxon>Hungatella</taxon>
    </lineage>
</organism>
<dbReference type="Pfam" id="PF12836">
    <property type="entry name" value="HHH_3"/>
    <property type="match status" value="1"/>
</dbReference>
<dbReference type="InterPro" id="IPR010994">
    <property type="entry name" value="RuvA_2-like"/>
</dbReference>
<sequence length="220" mass="23354">MSGEGILKQHEDCEGIMKDRLVKKFCVFFLAACTAGVLASGCARERTDSLSELELEQEKGEAEEASEDAVQREDPGTVFVYVCGAVNAPGVYELAGDARVYEAIALAGGLNDAAAGEALNQASTVTDGERIYIPTAEELEKGIVDGQTAQVTGTDNQGKININTAAKEELKTLPGIGDAKADSIISYREANGGFQTVEELMQVEGIKEGVFNKIKDRVVS</sequence>
<feature type="domain" description="Helix-hairpin-helix DNA-binding motif class 1" evidence="1">
    <location>
        <begin position="168"/>
        <end position="187"/>
    </location>
</feature>
<dbReference type="AlphaFoldDB" id="A0A3E2WD65"/>